<dbReference type="SUPFAM" id="SSF52540">
    <property type="entry name" value="P-loop containing nucleoside triphosphate hydrolases"/>
    <property type="match status" value="1"/>
</dbReference>
<organism evidence="2 3">
    <name type="scientific">Flavobacterium branchiarum</name>
    <dbReference type="NCBI Taxonomy" id="1114870"/>
    <lineage>
        <taxon>Bacteria</taxon>
        <taxon>Pseudomonadati</taxon>
        <taxon>Bacteroidota</taxon>
        <taxon>Flavobacteriia</taxon>
        <taxon>Flavobacteriales</taxon>
        <taxon>Flavobacteriaceae</taxon>
        <taxon>Flavobacterium</taxon>
    </lineage>
</organism>
<sequence length="448" mass="51566">MAQSLTEIAQSLIVANKKVQLIYAFNGTGKTRLSREFKELIAQKNPETDEEETGIKIMYYNAFTEDLFYWDNDLLKLKIQPNTYTNWILQDQGQEPNIAAHFKRYTSDKLTPTFNEEYTFKNQDNRDVTIPAYSEVRFSFERGNDEPSESVKISKGEESCFIWSMFYSLLKEAIEALIPLGEAQEEIKSLVVIAESKSKDTKKAENLAKKSGNKGDVKKADILRNETEVANIELSTARGKLKNLGGLFNNLDYVFIDDPVSSLDDTHLIELAVNIAELIKSSKSELKFIITTHNPLFYNVLFNEFNRVKNTTKWRLEKLDDGTFSIGELASDSPFSYHLFLLSELEKAIGSPNDIKKFHFNFLRNILEKTSTFLGHNKWEDLLPEESREAYYKRIINLSSHSKHHGEEIAIIEENDKRVLSFLVEEVKRRYGFKSTINPNVIEEDDTV</sequence>
<dbReference type="Gene3D" id="3.40.50.300">
    <property type="entry name" value="P-loop containing nucleotide triphosphate hydrolases"/>
    <property type="match status" value="1"/>
</dbReference>
<accession>A0ABV5FJJ8</accession>
<dbReference type="Pfam" id="PF13166">
    <property type="entry name" value="AAA_13"/>
    <property type="match status" value="1"/>
</dbReference>
<comment type="caution">
    <text evidence="2">The sequence shown here is derived from an EMBL/GenBank/DDBJ whole genome shotgun (WGS) entry which is preliminary data.</text>
</comment>
<name>A0ABV5FJJ8_9FLAO</name>
<dbReference type="EMBL" id="JBHMEX010000013">
    <property type="protein sequence ID" value="MFB9063321.1"/>
    <property type="molecule type" value="Genomic_DNA"/>
</dbReference>
<dbReference type="InterPro" id="IPR026866">
    <property type="entry name" value="CR006_AAA"/>
</dbReference>
<reference evidence="2 3" key="1">
    <citation type="submission" date="2024-09" db="EMBL/GenBank/DDBJ databases">
        <authorList>
            <person name="Sun Q."/>
            <person name="Mori K."/>
        </authorList>
    </citation>
    <scope>NUCLEOTIDE SEQUENCE [LARGE SCALE GENOMIC DNA]</scope>
    <source>
        <strain evidence="2 3">CECT 7908</strain>
    </source>
</reference>
<evidence type="ECO:0000313" key="2">
    <source>
        <dbReference type="EMBL" id="MFB9063321.1"/>
    </source>
</evidence>
<keyword evidence="3" id="KW-1185">Reference proteome</keyword>
<dbReference type="Proteomes" id="UP001589589">
    <property type="component" value="Unassembled WGS sequence"/>
</dbReference>
<evidence type="ECO:0000313" key="3">
    <source>
        <dbReference type="Proteomes" id="UP001589589"/>
    </source>
</evidence>
<protein>
    <submittedName>
        <fullName evidence="2">AAA family ATPase</fullName>
    </submittedName>
</protein>
<proteinExistence type="predicted"/>
<gene>
    <name evidence="2" type="ORF">ACFFUQ_04740</name>
</gene>
<feature type="domain" description="Protein CR006 P-loop" evidence="1">
    <location>
        <begin position="254"/>
        <end position="406"/>
    </location>
</feature>
<evidence type="ECO:0000259" key="1">
    <source>
        <dbReference type="Pfam" id="PF13166"/>
    </source>
</evidence>
<dbReference type="RefSeq" id="WP_290266183.1">
    <property type="nucleotide sequence ID" value="NZ_JAUFQQ010000005.1"/>
</dbReference>
<dbReference type="InterPro" id="IPR027417">
    <property type="entry name" value="P-loop_NTPase"/>
</dbReference>